<feature type="transmembrane region" description="Helical" evidence="1">
    <location>
        <begin position="47"/>
        <end position="65"/>
    </location>
</feature>
<dbReference type="InterPro" id="IPR000326">
    <property type="entry name" value="PAP2/HPO"/>
</dbReference>
<dbReference type="CDD" id="cd03391">
    <property type="entry name" value="PAP2_containing_2_like"/>
    <property type="match status" value="1"/>
</dbReference>
<dbReference type="AlphaFoldDB" id="A0A9P0H2P7"/>
<dbReference type="GO" id="GO:0042392">
    <property type="term" value="F:sphingosine-1-phosphate phosphatase activity"/>
    <property type="evidence" value="ECO:0007669"/>
    <property type="project" value="TreeGrafter"/>
</dbReference>
<dbReference type="InterPro" id="IPR036938">
    <property type="entry name" value="PAP2/HPO_sf"/>
</dbReference>
<gene>
    <name evidence="3" type="ORF">NEZAVI_LOCUS1604</name>
</gene>
<proteinExistence type="predicted"/>
<keyword evidence="1" id="KW-0472">Membrane</keyword>
<dbReference type="EMBL" id="OV725077">
    <property type="protein sequence ID" value="CAH1390392.1"/>
    <property type="molecule type" value="Genomic_DNA"/>
</dbReference>
<dbReference type="SUPFAM" id="SSF48317">
    <property type="entry name" value="Acid phosphatase/Vanadium-dependent haloperoxidase"/>
    <property type="match status" value="1"/>
</dbReference>
<organism evidence="3 4">
    <name type="scientific">Nezara viridula</name>
    <name type="common">Southern green stink bug</name>
    <name type="synonym">Cimex viridulus</name>
    <dbReference type="NCBI Taxonomy" id="85310"/>
    <lineage>
        <taxon>Eukaryota</taxon>
        <taxon>Metazoa</taxon>
        <taxon>Ecdysozoa</taxon>
        <taxon>Arthropoda</taxon>
        <taxon>Hexapoda</taxon>
        <taxon>Insecta</taxon>
        <taxon>Pterygota</taxon>
        <taxon>Neoptera</taxon>
        <taxon>Paraneoptera</taxon>
        <taxon>Hemiptera</taxon>
        <taxon>Heteroptera</taxon>
        <taxon>Panheteroptera</taxon>
        <taxon>Pentatomomorpha</taxon>
        <taxon>Pentatomoidea</taxon>
        <taxon>Pentatomidae</taxon>
        <taxon>Pentatominae</taxon>
        <taxon>Nezara</taxon>
    </lineage>
</organism>
<dbReference type="OrthoDB" id="10266771at2759"/>
<name>A0A9P0H2P7_NEZVI</name>
<protein>
    <recommendedName>
        <fullName evidence="2">Phosphatidic acid phosphatase type 2/haloperoxidase domain-containing protein</fullName>
    </recommendedName>
</protein>
<evidence type="ECO:0000313" key="3">
    <source>
        <dbReference type="EMBL" id="CAH1390392.1"/>
    </source>
</evidence>
<dbReference type="PANTHER" id="PTHR14969">
    <property type="entry name" value="SPHINGOSINE-1-PHOSPHATE PHOSPHOHYDROLASE"/>
    <property type="match status" value="1"/>
</dbReference>
<keyword evidence="1" id="KW-0812">Transmembrane</keyword>
<feature type="transmembrane region" description="Helical" evidence="1">
    <location>
        <begin position="166"/>
        <end position="188"/>
    </location>
</feature>
<dbReference type="PANTHER" id="PTHR14969:SF13">
    <property type="entry name" value="AT30094P"/>
    <property type="match status" value="1"/>
</dbReference>
<feature type="transmembrane region" description="Helical" evidence="1">
    <location>
        <begin position="77"/>
        <end position="95"/>
    </location>
</feature>
<keyword evidence="4" id="KW-1185">Reference proteome</keyword>
<keyword evidence="1" id="KW-1133">Transmembrane helix</keyword>
<evidence type="ECO:0000256" key="1">
    <source>
        <dbReference type="SAM" id="Phobius"/>
    </source>
</evidence>
<feature type="transmembrane region" description="Helical" evidence="1">
    <location>
        <begin position="142"/>
        <end position="161"/>
    </location>
</feature>
<dbReference type="Proteomes" id="UP001152798">
    <property type="component" value="Chromosome 1"/>
</dbReference>
<evidence type="ECO:0000313" key="4">
    <source>
        <dbReference type="Proteomes" id="UP001152798"/>
    </source>
</evidence>
<dbReference type="SMART" id="SM00014">
    <property type="entry name" value="acidPPc"/>
    <property type="match status" value="1"/>
</dbReference>
<dbReference type="Pfam" id="PF01569">
    <property type="entry name" value="PAP2"/>
    <property type="match status" value="1"/>
</dbReference>
<dbReference type="Gene3D" id="1.20.144.10">
    <property type="entry name" value="Phosphatidic acid phosphatase type 2/haloperoxidase"/>
    <property type="match status" value="1"/>
</dbReference>
<accession>A0A9P0H2P7</accession>
<reference evidence="3" key="1">
    <citation type="submission" date="2022-01" db="EMBL/GenBank/DDBJ databases">
        <authorList>
            <person name="King R."/>
        </authorList>
    </citation>
    <scope>NUCLEOTIDE SEQUENCE</scope>
</reference>
<feature type="domain" description="Phosphatidic acid phosphatase type 2/haloperoxidase" evidence="2">
    <location>
        <begin position="76"/>
        <end position="184"/>
    </location>
</feature>
<sequence>MGEKRVVPGPLKQLLNVDAAITTVFCRILENYMSPTKFRTHFKGLEISCHSLPWIATWVALFWILWNPHLFEMQVNFFIGLIIDILCVAIIKAVVRRRRPPGNKPDMFLTVGSDIYSFPSGHVSRAVFISLFFSQLYPLGNILSILLYTWAILVAISRVLLKRHYLLDVTGGAILGFIEVGIISVIWLNKRSSVSIINWLSEEKVTLEGLHDAVEIDID</sequence>
<evidence type="ECO:0000259" key="2">
    <source>
        <dbReference type="SMART" id="SM00014"/>
    </source>
</evidence>